<dbReference type="GeneID" id="96903888"/>
<feature type="domain" description="BHLH" evidence="2">
    <location>
        <begin position="331"/>
        <end position="385"/>
    </location>
</feature>
<keyword evidence="4" id="KW-1185">Reference proteome</keyword>
<reference evidence="3 4" key="1">
    <citation type="journal article" date="2011" name="Proc. Natl. Acad. Sci. U.S.A.">
        <title>Evolutionary erosion of yeast sex chromosomes by mating-type switching accidents.</title>
        <authorList>
            <person name="Gordon J.L."/>
            <person name="Armisen D."/>
            <person name="Proux-Wera E."/>
            <person name="Oheigeartaigh S.S."/>
            <person name="Byrne K.P."/>
            <person name="Wolfe K.H."/>
        </authorList>
    </citation>
    <scope>NUCLEOTIDE SEQUENCE [LARGE SCALE GENOMIC DNA]</scope>
    <source>
        <strain evidence="4">ATCC 76901 / BCRC 22586 / CBS 4309 / NBRC 1992 / NRRL Y-12630</strain>
    </source>
</reference>
<dbReference type="STRING" id="1064592.G0VFJ0"/>
<accession>G0VFJ0</accession>
<dbReference type="SUPFAM" id="SSF47459">
    <property type="entry name" value="HLH, helix-loop-helix DNA-binding domain"/>
    <property type="match status" value="1"/>
</dbReference>
<dbReference type="KEGG" id="ncs:NCAS_0E01860"/>
<dbReference type="PROSITE" id="PS50888">
    <property type="entry name" value="BHLH"/>
    <property type="match status" value="1"/>
</dbReference>
<proteinExistence type="predicted"/>
<evidence type="ECO:0000256" key="1">
    <source>
        <dbReference type="SAM" id="MobiDB-lite"/>
    </source>
</evidence>
<dbReference type="HOGENOM" id="CLU_706138_0_0_1"/>
<dbReference type="GO" id="GO:0046983">
    <property type="term" value="F:protein dimerization activity"/>
    <property type="evidence" value="ECO:0007669"/>
    <property type="project" value="InterPro"/>
</dbReference>
<feature type="compositionally biased region" description="Polar residues" evidence="1">
    <location>
        <begin position="32"/>
        <end position="42"/>
    </location>
</feature>
<dbReference type="FunCoup" id="G0VFJ0">
    <property type="interactions" value="1079"/>
</dbReference>
<dbReference type="RefSeq" id="XP_003676616.1">
    <property type="nucleotide sequence ID" value="XM_003676568.1"/>
</dbReference>
<dbReference type="Gene3D" id="4.10.280.10">
    <property type="entry name" value="Helix-loop-helix DNA-binding domain"/>
    <property type="match status" value="1"/>
</dbReference>
<feature type="compositionally biased region" description="Basic and acidic residues" evidence="1">
    <location>
        <begin position="322"/>
        <end position="345"/>
    </location>
</feature>
<name>G0VFJ0_NAUCA</name>
<feature type="region of interest" description="Disordered" evidence="1">
    <location>
        <begin position="235"/>
        <end position="255"/>
    </location>
</feature>
<feature type="compositionally biased region" description="Polar residues" evidence="1">
    <location>
        <begin position="1"/>
        <end position="24"/>
    </location>
</feature>
<sequence length="391" mass="44049">MTQEFADNTNPSLFYPPLNNSDNSILDKFKRQNPNENETSYSLEPEDLAQQENTLFQRLPSADVSSYHGPKSHSAHTLVNDKEIINQEQNYFEIMNPSTSVSKSNAGGSVSESPLQVHEHSIESMHDYSPMFANNIPITNNTADFELNSFMEEISKSQSTESNNLEYGSSFRKSASSISSNKDFKRPSFEHISPLVSPALLARKPAKSQDMEIYLPVSSTTMKMNSSSFMNISQGSELNANNTNRSHHHRPSQNLETKVVLPSSDFESIFKSVSKDKRIIRATKSPVIKPRNTRRRSSFNNDIIKENPREMELPAKKSSSAVEKKDVSKTKKQLSHRESEQERRNRLNNAISSLESLLPKDLKDSVAIPSKAGTVELAVKYIKQLHERLGI</sequence>
<dbReference type="SMART" id="SM00353">
    <property type="entry name" value="HLH"/>
    <property type="match status" value="1"/>
</dbReference>
<protein>
    <recommendedName>
        <fullName evidence="2">BHLH domain-containing protein</fullName>
    </recommendedName>
</protein>
<gene>
    <name evidence="3" type="primary">NCAS0E01860</name>
    <name evidence="3" type="ordered locus">NCAS_0E01860</name>
</gene>
<reference key="2">
    <citation type="submission" date="2011-08" db="EMBL/GenBank/DDBJ databases">
        <title>Genome sequence of Naumovozyma castellii.</title>
        <authorList>
            <person name="Gordon J.L."/>
            <person name="Armisen D."/>
            <person name="Proux-Wera E."/>
            <person name="OhEigeartaigh S.S."/>
            <person name="Byrne K.P."/>
            <person name="Wolfe K.H."/>
        </authorList>
    </citation>
    <scope>NUCLEOTIDE SEQUENCE</scope>
    <source>
        <strain>Type strain:CBS 4309</strain>
    </source>
</reference>
<dbReference type="OrthoDB" id="5344169at2759"/>
<organism evidence="3 4">
    <name type="scientific">Naumovozyma castellii</name>
    <name type="common">Yeast</name>
    <name type="synonym">Saccharomyces castellii</name>
    <dbReference type="NCBI Taxonomy" id="27288"/>
    <lineage>
        <taxon>Eukaryota</taxon>
        <taxon>Fungi</taxon>
        <taxon>Dikarya</taxon>
        <taxon>Ascomycota</taxon>
        <taxon>Saccharomycotina</taxon>
        <taxon>Saccharomycetes</taxon>
        <taxon>Saccharomycetales</taxon>
        <taxon>Saccharomycetaceae</taxon>
        <taxon>Naumovozyma</taxon>
    </lineage>
</organism>
<dbReference type="InterPro" id="IPR036638">
    <property type="entry name" value="HLH_DNA-bd_sf"/>
</dbReference>
<dbReference type="InParanoid" id="G0VFJ0"/>
<feature type="region of interest" description="Disordered" evidence="1">
    <location>
        <begin position="314"/>
        <end position="346"/>
    </location>
</feature>
<dbReference type="Proteomes" id="UP000001640">
    <property type="component" value="Chromosome 5"/>
</dbReference>
<evidence type="ECO:0000259" key="2">
    <source>
        <dbReference type="PROSITE" id="PS50888"/>
    </source>
</evidence>
<dbReference type="EMBL" id="HE576756">
    <property type="protein sequence ID" value="CCC70256.1"/>
    <property type="molecule type" value="Genomic_DNA"/>
</dbReference>
<dbReference type="Pfam" id="PF00010">
    <property type="entry name" value="HLH"/>
    <property type="match status" value="1"/>
</dbReference>
<feature type="region of interest" description="Disordered" evidence="1">
    <location>
        <begin position="1"/>
        <end position="45"/>
    </location>
</feature>
<dbReference type="InterPro" id="IPR011598">
    <property type="entry name" value="bHLH_dom"/>
</dbReference>
<evidence type="ECO:0000313" key="4">
    <source>
        <dbReference type="Proteomes" id="UP000001640"/>
    </source>
</evidence>
<evidence type="ECO:0000313" key="3">
    <source>
        <dbReference type="EMBL" id="CCC70256.1"/>
    </source>
</evidence>
<feature type="compositionally biased region" description="Polar residues" evidence="1">
    <location>
        <begin position="235"/>
        <end position="244"/>
    </location>
</feature>
<dbReference type="eggNOG" id="ENOG502S1Z7">
    <property type="taxonomic scope" value="Eukaryota"/>
</dbReference>
<dbReference type="AlphaFoldDB" id="G0VFJ0"/>